<gene>
    <name evidence="4" type="ORF">H8R02_18800</name>
</gene>
<dbReference type="Gene3D" id="3.10.129.10">
    <property type="entry name" value="Hotdog Thioesterase"/>
    <property type="match status" value="1"/>
</dbReference>
<dbReference type="RefSeq" id="WP_187083018.1">
    <property type="nucleotide sequence ID" value="NZ_JACORU010000007.1"/>
</dbReference>
<dbReference type="InterPro" id="IPR006683">
    <property type="entry name" value="Thioestr_dom"/>
</dbReference>
<dbReference type="GO" id="GO:0047617">
    <property type="term" value="F:fatty acyl-CoA hydrolase activity"/>
    <property type="evidence" value="ECO:0007669"/>
    <property type="project" value="InterPro"/>
</dbReference>
<dbReference type="InterPro" id="IPR029069">
    <property type="entry name" value="HotDog_dom_sf"/>
</dbReference>
<dbReference type="InterPro" id="IPR003736">
    <property type="entry name" value="PAAI_dom"/>
</dbReference>
<dbReference type="PANTHER" id="PTHR21660:SF1">
    <property type="entry name" value="ACYL-COENZYME A THIOESTERASE 13"/>
    <property type="match status" value="1"/>
</dbReference>
<sequence>MGFIDTVRGINETAAFNRYFGIEVVSAESGRVEIAMPWRPEAGQYSGFLHAGMVGALIDTACGFAAVTQCGRVLASHYSVNCLRPAVGERFVARARVVKPGKTQVFTACELYAQAKGEETLVATGETLLMVVEGRA</sequence>
<evidence type="ECO:0000256" key="1">
    <source>
        <dbReference type="ARBA" id="ARBA00008324"/>
    </source>
</evidence>
<dbReference type="Pfam" id="PF03061">
    <property type="entry name" value="4HBT"/>
    <property type="match status" value="1"/>
</dbReference>
<feature type="domain" description="Thioesterase" evidence="3">
    <location>
        <begin position="47"/>
        <end position="115"/>
    </location>
</feature>
<dbReference type="AlphaFoldDB" id="A0A923MBL3"/>
<evidence type="ECO:0000313" key="4">
    <source>
        <dbReference type="EMBL" id="MBC5766526.1"/>
    </source>
</evidence>
<organism evidence="4 5">
    <name type="scientific">Ramlibacter albus</name>
    <dbReference type="NCBI Taxonomy" id="2079448"/>
    <lineage>
        <taxon>Bacteria</taxon>
        <taxon>Pseudomonadati</taxon>
        <taxon>Pseudomonadota</taxon>
        <taxon>Betaproteobacteria</taxon>
        <taxon>Burkholderiales</taxon>
        <taxon>Comamonadaceae</taxon>
        <taxon>Ramlibacter</taxon>
    </lineage>
</organism>
<dbReference type="InterPro" id="IPR039298">
    <property type="entry name" value="ACOT13"/>
</dbReference>
<accession>A0A923MBL3</accession>
<keyword evidence="5" id="KW-1185">Reference proteome</keyword>
<evidence type="ECO:0000259" key="3">
    <source>
        <dbReference type="Pfam" id="PF03061"/>
    </source>
</evidence>
<comment type="caution">
    <text evidence="4">The sequence shown here is derived from an EMBL/GenBank/DDBJ whole genome shotgun (WGS) entry which is preliminary data.</text>
</comment>
<dbReference type="EMBL" id="JACORU010000007">
    <property type="protein sequence ID" value="MBC5766526.1"/>
    <property type="molecule type" value="Genomic_DNA"/>
</dbReference>
<reference evidence="4" key="1">
    <citation type="submission" date="2020-08" db="EMBL/GenBank/DDBJ databases">
        <title>Ramlibacter sp. GTP1 16S ribosomal RNA gene genome sequencing and assembly.</title>
        <authorList>
            <person name="Kang M."/>
        </authorList>
    </citation>
    <scope>NUCLEOTIDE SEQUENCE</scope>
    <source>
        <strain evidence="4">GTP1</strain>
    </source>
</reference>
<evidence type="ECO:0000313" key="5">
    <source>
        <dbReference type="Proteomes" id="UP000596827"/>
    </source>
</evidence>
<evidence type="ECO:0000256" key="2">
    <source>
        <dbReference type="ARBA" id="ARBA00022801"/>
    </source>
</evidence>
<name>A0A923MBL3_9BURK</name>
<proteinExistence type="inferred from homology"/>
<keyword evidence="2" id="KW-0378">Hydrolase</keyword>
<dbReference type="NCBIfam" id="TIGR00369">
    <property type="entry name" value="unchar_dom_1"/>
    <property type="match status" value="1"/>
</dbReference>
<dbReference type="PANTHER" id="PTHR21660">
    <property type="entry name" value="THIOESTERASE SUPERFAMILY MEMBER-RELATED"/>
    <property type="match status" value="1"/>
</dbReference>
<dbReference type="SUPFAM" id="SSF54637">
    <property type="entry name" value="Thioesterase/thiol ester dehydrase-isomerase"/>
    <property type="match status" value="1"/>
</dbReference>
<comment type="similarity">
    <text evidence="1">Belongs to the thioesterase PaaI family.</text>
</comment>
<dbReference type="CDD" id="cd03443">
    <property type="entry name" value="PaaI_thioesterase"/>
    <property type="match status" value="1"/>
</dbReference>
<dbReference type="Proteomes" id="UP000596827">
    <property type="component" value="Unassembled WGS sequence"/>
</dbReference>
<protein>
    <submittedName>
        <fullName evidence="4">PaaI family thioesterase</fullName>
    </submittedName>
</protein>